<dbReference type="Gene3D" id="2.20.25.190">
    <property type="match status" value="1"/>
</dbReference>
<comment type="caution">
    <text evidence="7">The sequence shown here is derived from an EMBL/GenBank/DDBJ whole genome shotgun (WGS) entry which is preliminary data.</text>
</comment>
<feature type="region of interest" description="Disordered" evidence="6">
    <location>
        <begin position="81"/>
        <end position="116"/>
    </location>
</feature>
<comment type="similarity">
    <text evidence="2 5">Belongs to the ELOF1 family.</text>
</comment>
<proteinExistence type="inferred from homology"/>
<keyword evidence="4 5" id="KW-0539">Nucleus</keyword>
<evidence type="ECO:0000313" key="8">
    <source>
        <dbReference type="Proteomes" id="UP001363151"/>
    </source>
</evidence>
<dbReference type="Pfam" id="PF05129">
    <property type="entry name" value="Zn_ribbon_Elf1"/>
    <property type="match status" value="1"/>
</dbReference>
<dbReference type="InterPro" id="IPR007808">
    <property type="entry name" value="Elf1"/>
</dbReference>
<evidence type="ECO:0000256" key="4">
    <source>
        <dbReference type="ARBA" id="ARBA00023242"/>
    </source>
</evidence>
<reference evidence="7 8" key="1">
    <citation type="submission" date="2024-03" db="EMBL/GenBank/DDBJ databases">
        <title>Aureococcus anophagefferens CCMP1851 and Kratosvirus quantuckense: Draft genome of a second virus-susceptible host strain in the model system.</title>
        <authorList>
            <person name="Chase E."/>
            <person name="Truchon A.R."/>
            <person name="Schepens W."/>
            <person name="Wilhelm S.W."/>
        </authorList>
    </citation>
    <scope>NUCLEOTIDE SEQUENCE [LARGE SCALE GENOMIC DNA]</scope>
    <source>
        <strain evidence="7 8">CCMP1851</strain>
    </source>
</reference>
<sequence length="116" mass="13100">MGRRRAKAQKVVKKKKPVMLTEFKCPFCNHEGAVECKIDYEKESGSLECRVCGASYSATVNYLSEPIDIFSEWIDHCEAEDAEDKDARARGDDDGYGAFADDDDDDEPLGKRQRVE</sequence>
<evidence type="ECO:0000256" key="3">
    <source>
        <dbReference type="ARBA" id="ARBA00022833"/>
    </source>
</evidence>
<evidence type="ECO:0000313" key="7">
    <source>
        <dbReference type="EMBL" id="KAK7242046.1"/>
    </source>
</evidence>
<evidence type="ECO:0000256" key="1">
    <source>
        <dbReference type="ARBA" id="ARBA00004123"/>
    </source>
</evidence>
<organism evidence="7 8">
    <name type="scientific">Aureococcus anophagefferens</name>
    <name type="common">Harmful bloom alga</name>
    <dbReference type="NCBI Taxonomy" id="44056"/>
    <lineage>
        <taxon>Eukaryota</taxon>
        <taxon>Sar</taxon>
        <taxon>Stramenopiles</taxon>
        <taxon>Ochrophyta</taxon>
        <taxon>Pelagophyceae</taxon>
        <taxon>Pelagomonadales</taxon>
        <taxon>Pelagomonadaceae</taxon>
        <taxon>Aureococcus</taxon>
    </lineage>
</organism>
<keyword evidence="3 5" id="KW-0862">Zinc</keyword>
<dbReference type="Proteomes" id="UP001363151">
    <property type="component" value="Unassembled WGS sequence"/>
</dbReference>
<comment type="function">
    <text evidence="5">Transcription elongation factor implicated in the maintenance of proper chromatin structure in actively transcribed regions.</text>
</comment>
<protein>
    <recommendedName>
        <fullName evidence="5">Transcription elongation factor 1 homolog</fullName>
    </recommendedName>
</protein>
<accession>A0ABR1G0M5</accession>
<feature type="compositionally biased region" description="Basic and acidic residues" evidence="6">
    <location>
        <begin position="81"/>
        <end position="93"/>
    </location>
</feature>
<keyword evidence="7" id="KW-0648">Protein biosynthesis</keyword>
<dbReference type="EMBL" id="JBBJCI010000151">
    <property type="protein sequence ID" value="KAK7242046.1"/>
    <property type="molecule type" value="Genomic_DNA"/>
</dbReference>
<keyword evidence="8" id="KW-1185">Reference proteome</keyword>
<dbReference type="PANTHER" id="PTHR20934">
    <property type="entry name" value="TRANSCRIPTION ELONGATION FACTOR 1 HOMOLOG"/>
    <property type="match status" value="1"/>
</dbReference>
<dbReference type="SUPFAM" id="SSF57783">
    <property type="entry name" value="Zinc beta-ribbon"/>
    <property type="match status" value="1"/>
</dbReference>
<evidence type="ECO:0000256" key="2">
    <source>
        <dbReference type="ARBA" id="ARBA00009730"/>
    </source>
</evidence>
<dbReference type="GO" id="GO:0003746">
    <property type="term" value="F:translation elongation factor activity"/>
    <property type="evidence" value="ECO:0007669"/>
    <property type="project" value="UniProtKB-KW"/>
</dbReference>
<dbReference type="InterPro" id="IPR038567">
    <property type="entry name" value="T_Elf1_sf"/>
</dbReference>
<keyword evidence="7" id="KW-0251">Elongation factor</keyword>
<evidence type="ECO:0000256" key="6">
    <source>
        <dbReference type="SAM" id="MobiDB-lite"/>
    </source>
</evidence>
<keyword evidence="5" id="KW-0804">Transcription</keyword>
<name>A0ABR1G0M5_AURAN</name>
<keyword evidence="5" id="KW-0479">Metal-binding</keyword>
<evidence type="ECO:0000256" key="5">
    <source>
        <dbReference type="RuleBase" id="RU364033"/>
    </source>
</evidence>
<gene>
    <name evidence="7" type="primary">ELOF1</name>
    <name evidence="7" type="ORF">SO694_00018425</name>
</gene>
<dbReference type="PANTHER" id="PTHR20934:SF0">
    <property type="entry name" value="TRANSCRIPTION ELONGATION FACTOR 1 HOMOLOG"/>
    <property type="match status" value="1"/>
</dbReference>
<keyword evidence="5" id="KW-0805">Transcription regulation</keyword>
<keyword evidence="5" id="KW-0863">Zinc-finger</keyword>
<comment type="subcellular location">
    <subcellularLocation>
        <location evidence="1 5">Nucleus</location>
    </subcellularLocation>
</comment>